<name>A0A544QUI3_9FIRM</name>
<sequence length="147" mass="15512">MIAVSACLLGIDCKYSGGNNRNEKVIEFVKDKPFIAICPEQMGGLCTPRNPSEIKGGRGEDVLDKKATVISNTGSDVTENFVKGAVESFKLAELSGVDMAILKNGSPSCGSSRIYDGSFSGVKISGEGVTTALFRKNGIKVISEDDI</sequence>
<accession>A0A544QUI3</accession>
<evidence type="ECO:0000313" key="2">
    <source>
        <dbReference type="Proteomes" id="UP000317863"/>
    </source>
</evidence>
<dbReference type="RefSeq" id="WP_142536170.1">
    <property type="nucleotide sequence ID" value="NZ_SGJB01000011.1"/>
</dbReference>
<protein>
    <submittedName>
        <fullName evidence="1">DUF523 domain-containing protein</fullName>
    </submittedName>
</protein>
<organism evidence="1 2">
    <name type="scientific">Peptacetobacter hominis</name>
    <dbReference type="NCBI Taxonomy" id="2743610"/>
    <lineage>
        <taxon>Bacteria</taxon>
        <taxon>Bacillati</taxon>
        <taxon>Bacillota</taxon>
        <taxon>Clostridia</taxon>
        <taxon>Peptostreptococcales</taxon>
        <taxon>Peptostreptococcaceae</taxon>
        <taxon>Peptacetobacter</taxon>
    </lineage>
</organism>
<dbReference type="Proteomes" id="UP000317863">
    <property type="component" value="Unassembled WGS sequence"/>
</dbReference>
<dbReference type="PANTHER" id="PTHR30087">
    <property type="entry name" value="INNER MEMBRANE PROTEIN"/>
    <property type="match status" value="1"/>
</dbReference>
<dbReference type="AlphaFoldDB" id="A0A544QUI3"/>
<reference evidence="1 2" key="1">
    <citation type="submission" date="2019-02" db="EMBL/GenBank/DDBJ databases">
        <title>Peptostreptococcaceae bacterium ZHW00191 nov., a new bacterium isolated from the human gut.</title>
        <authorList>
            <person name="Zhou H.-W."/>
            <person name="Chen X.-J."/>
        </authorList>
    </citation>
    <scope>NUCLEOTIDE SEQUENCE [LARGE SCALE GENOMIC DNA]</scope>
    <source>
        <strain evidence="1 2">ZHW00191</strain>
    </source>
</reference>
<dbReference type="InterPro" id="IPR007553">
    <property type="entry name" value="2-thiour_desulf"/>
</dbReference>
<dbReference type="EMBL" id="SGJB01000011">
    <property type="protein sequence ID" value="TQQ84351.1"/>
    <property type="molecule type" value="Genomic_DNA"/>
</dbReference>
<dbReference type="PANTHER" id="PTHR30087:SF1">
    <property type="entry name" value="HYPOTHETICAL CYTOSOLIC PROTEIN"/>
    <property type="match status" value="1"/>
</dbReference>
<dbReference type="Pfam" id="PF04463">
    <property type="entry name" value="2-thiour_desulf"/>
    <property type="match status" value="1"/>
</dbReference>
<gene>
    <name evidence="1" type="ORF">EXD82_06820</name>
</gene>
<keyword evidence="2" id="KW-1185">Reference proteome</keyword>
<dbReference type="OrthoDB" id="9797779at2"/>
<comment type="caution">
    <text evidence="1">The sequence shown here is derived from an EMBL/GenBank/DDBJ whole genome shotgun (WGS) entry which is preliminary data.</text>
</comment>
<evidence type="ECO:0000313" key="1">
    <source>
        <dbReference type="EMBL" id="TQQ84351.1"/>
    </source>
</evidence>
<proteinExistence type="predicted"/>